<dbReference type="AlphaFoldDB" id="A0A8T0PLY9"/>
<proteinExistence type="predicted"/>
<comment type="caution">
    <text evidence="2">The sequence shown here is derived from an EMBL/GenBank/DDBJ whole genome shotgun (WGS) entry which is preliminary data.</text>
</comment>
<sequence>MKTGGTTCQKLRLHQLVAVAGVYVPYRRGAVREGGHAASSLIARERSRGGPSLPVHRRTREYVIAGGRTRRSRSSSLLDRQEEPASPPARRTPARTRDRPGPYGEGRQRRPPVWTRSSFSAFSPAQRVDSGEQSGRHKQPAGRHGTSLPAFSPAQWRIYP</sequence>
<accession>A0A8T0PLY9</accession>
<dbReference type="EMBL" id="CM029052">
    <property type="protein sequence ID" value="KAG2559234.1"/>
    <property type="molecule type" value="Genomic_DNA"/>
</dbReference>
<evidence type="ECO:0000313" key="2">
    <source>
        <dbReference type="EMBL" id="KAG2559234.1"/>
    </source>
</evidence>
<keyword evidence="3" id="KW-1185">Reference proteome</keyword>
<gene>
    <name evidence="2" type="ORF">PVAP13_8NG313100</name>
</gene>
<name>A0A8T0PLY9_PANVG</name>
<evidence type="ECO:0000256" key="1">
    <source>
        <dbReference type="SAM" id="MobiDB-lite"/>
    </source>
</evidence>
<protein>
    <submittedName>
        <fullName evidence="2">Uncharacterized protein</fullName>
    </submittedName>
</protein>
<evidence type="ECO:0000313" key="3">
    <source>
        <dbReference type="Proteomes" id="UP000823388"/>
    </source>
</evidence>
<reference evidence="2" key="1">
    <citation type="submission" date="2020-05" db="EMBL/GenBank/DDBJ databases">
        <title>WGS assembly of Panicum virgatum.</title>
        <authorList>
            <person name="Lovell J.T."/>
            <person name="Jenkins J."/>
            <person name="Shu S."/>
            <person name="Juenger T.E."/>
            <person name="Schmutz J."/>
        </authorList>
    </citation>
    <scope>NUCLEOTIDE SEQUENCE</scope>
    <source>
        <strain evidence="2">AP13</strain>
    </source>
</reference>
<organism evidence="2 3">
    <name type="scientific">Panicum virgatum</name>
    <name type="common">Blackwell switchgrass</name>
    <dbReference type="NCBI Taxonomy" id="38727"/>
    <lineage>
        <taxon>Eukaryota</taxon>
        <taxon>Viridiplantae</taxon>
        <taxon>Streptophyta</taxon>
        <taxon>Embryophyta</taxon>
        <taxon>Tracheophyta</taxon>
        <taxon>Spermatophyta</taxon>
        <taxon>Magnoliopsida</taxon>
        <taxon>Liliopsida</taxon>
        <taxon>Poales</taxon>
        <taxon>Poaceae</taxon>
        <taxon>PACMAD clade</taxon>
        <taxon>Panicoideae</taxon>
        <taxon>Panicodae</taxon>
        <taxon>Paniceae</taxon>
        <taxon>Panicinae</taxon>
        <taxon>Panicum</taxon>
        <taxon>Panicum sect. Hiantes</taxon>
    </lineage>
</organism>
<feature type="region of interest" description="Disordered" evidence="1">
    <location>
        <begin position="42"/>
        <end position="160"/>
    </location>
</feature>
<dbReference type="Proteomes" id="UP000823388">
    <property type="component" value="Chromosome 8N"/>
</dbReference>